<evidence type="ECO:0000256" key="6">
    <source>
        <dbReference type="SAM" id="Phobius"/>
    </source>
</evidence>
<dbReference type="Proteomes" id="UP001057498">
    <property type="component" value="Chromosome"/>
</dbReference>
<sequence>MSEVSGSSPVAGASPKGRPRWGLWAALAAVVALLGLLAAGMGRDPRELPSVLIGKPWPALALPQLNDPTPIGAPQWTGKPRLINLWASWCATCVEEHPALLALAAQLRAQGRSDQLIGLNYKDKAGDAQAWLARHGNPFSTSLVDADGRLAIELGVYGAPETFVIDARGVIVHKHIGALTPEVIRDRILPLLDGKPAAKEGA</sequence>
<feature type="transmembrane region" description="Helical" evidence="6">
    <location>
        <begin position="21"/>
        <end position="40"/>
    </location>
</feature>
<dbReference type="Pfam" id="PF08534">
    <property type="entry name" value="Redoxin"/>
    <property type="match status" value="1"/>
</dbReference>
<evidence type="ECO:0000313" key="9">
    <source>
        <dbReference type="Proteomes" id="UP001057498"/>
    </source>
</evidence>
<evidence type="ECO:0000313" key="8">
    <source>
        <dbReference type="EMBL" id="BDI07727.1"/>
    </source>
</evidence>
<protein>
    <submittedName>
        <fullName evidence="8">Thiol:disulfide interchange protein</fullName>
    </submittedName>
</protein>
<evidence type="ECO:0000256" key="3">
    <source>
        <dbReference type="ARBA" id="ARBA00022748"/>
    </source>
</evidence>
<accession>A0ABM7YSV4</accession>
<dbReference type="InterPro" id="IPR004799">
    <property type="entry name" value="Periplasmic_diS_OxRdtase_DsbE"/>
</dbReference>
<dbReference type="SUPFAM" id="SSF52833">
    <property type="entry name" value="Thioredoxin-like"/>
    <property type="match status" value="1"/>
</dbReference>
<dbReference type="Gene3D" id="3.40.30.10">
    <property type="entry name" value="Glutaredoxin"/>
    <property type="match status" value="1"/>
</dbReference>
<dbReference type="EMBL" id="AP025730">
    <property type="protein sequence ID" value="BDI07727.1"/>
    <property type="molecule type" value="Genomic_DNA"/>
</dbReference>
<dbReference type="InterPro" id="IPR017937">
    <property type="entry name" value="Thioredoxin_CS"/>
</dbReference>
<dbReference type="PANTHER" id="PTHR42852:SF6">
    <property type="entry name" value="THIOL:DISULFIDE INTERCHANGE PROTEIN DSBE"/>
    <property type="match status" value="1"/>
</dbReference>
<dbReference type="InterPro" id="IPR013766">
    <property type="entry name" value="Thioredoxin_domain"/>
</dbReference>
<comment type="subcellular location">
    <subcellularLocation>
        <location evidence="1">Cell envelope</location>
    </subcellularLocation>
</comment>
<keyword evidence="5" id="KW-0676">Redox-active center</keyword>
<evidence type="ECO:0000256" key="4">
    <source>
        <dbReference type="ARBA" id="ARBA00023157"/>
    </source>
</evidence>
<feature type="domain" description="Thioredoxin" evidence="7">
    <location>
        <begin position="51"/>
        <end position="193"/>
    </location>
</feature>
<gene>
    <name evidence="8" type="primary">dsbE</name>
    <name evidence="8" type="ORF">CATMQ487_46970</name>
</gene>
<dbReference type="RefSeq" id="WP_251970894.1">
    <property type="nucleotide sequence ID" value="NZ_AP025730.1"/>
</dbReference>
<dbReference type="PROSITE" id="PS51352">
    <property type="entry name" value="THIOREDOXIN_2"/>
    <property type="match status" value="1"/>
</dbReference>
<dbReference type="PROSITE" id="PS00194">
    <property type="entry name" value="THIOREDOXIN_1"/>
    <property type="match status" value="1"/>
</dbReference>
<comment type="similarity">
    <text evidence="2">Belongs to the thioredoxin family. DsbE subfamily.</text>
</comment>
<dbReference type="InterPro" id="IPR050553">
    <property type="entry name" value="Thioredoxin_ResA/DsbE_sf"/>
</dbReference>
<reference evidence="8" key="1">
    <citation type="submission" date="2022-04" db="EMBL/GenBank/DDBJ databases">
        <title>Whole genome sequence of Sphaerotilus sp. FB-5.</title>
        <authorList>
            <person name="Takeda M."/>
            <person name="Narihara S."/>
            <person name="Akimoto M."/>
            <person name="Akimoto R."/>
            <person name="Nishiyashiki S."/>
            <person name="Murakami T."/>
        </authorList>
    </citation>
    <scope>NUCLEOTIDE SEQUENCE</scope>
    <source>
        <strain evidence="8">FB-5</strain>
    </source>
</reference>
<evidence type="ECO:0000256" key="2">
    <source>
        <dbReference type="ARBA" id="ARBA00007758"/>
    </source>
</evidence>
<name>A0ABM7YSV4_9BURK</name>
<keyword evidence="6" id="KW-1133">Transmembrane helix</keyword>
<keyword evidence="4" id="KW-1015">Disulfide bond</keyword>
<keyword evidence="6" id="KW-0472">Membrane</keyword>
<keyword evidence="9" id="KW-1185">Reference proteome</keyword>
<proteinExistence type="inferred from homology"/>
<evidence type="ECO:0000256" key="5">
    <source>
        <dbReference type="ARBA" id="ARBA00023284"/>
    </source>
</evidence>
<evidence type="ECO:0000256" key="1">
    <source>
        <dbReference type="ARBA" id="ARBA00004196"/>
    </source>
</evidence>
<organism evidence="8 9">
    <name type="scientific">Sphaerotilus microaerophilus</name>
    <dbReference type="NCBI Taxonomy" id="2914710"/>
    <lineage>
        <taxon>Bacteria</taxon>
        <taxon>Pseudomonadati</taxon>
        <taxon>Pseudomonadota</taxon>
        <taxon>Betaproteobacteria</taxon>
        <taxon>Burkholderiales</taxon>
        <taxon>Sphaerotilaceae</taxon>
        <taxon>Sphaerotilus</taxon>
    </lineage>
</organism>
<dbReference type="NCBIfam" id="TIGR00385">
    <property type="entry name" value="dsbE"/>
    <property type="match status" value="1"/>
</dbReference>
<keyword evidence="3" id="KW-0201">Cytochrome c-type biogenesis</keyword>
<dbReference type="PANTHER" id="PTHR42852">
    <property type="entry name" value="THIOL:DISULFIDE INTERCHANGE PROTEIN DSBE"/>
    <property type="match status" value="1"/>
</dbReference>
<dbReference type="InterPro" id="IPR036249">
    <property type="entry name" value="Thioredoxin-like_sf"/>
</dbReference>
<evidence type="ECO:0000259" key="7">
    <source>
        <dbReference type="PROSITE" id="PS51352"/>
    </source>
</evidence>
<dbReference type="InterPro" id="IPR013740">
    <property type="entry name" value="Redoxin"/>
</dbReference>
<keyword evidence="6" id="KW-0812">Transmembrane</keyword>